<keyword evidence="7 8" id="KW-0472">Membrane</keyword>
<evidence type="ECO:0000256" key="8">
    <source>
        <dbReference type="SAM" id="Phobius"/>
    </source>
</evidence>
<keyword evidence="4" id="KW-0997">Cell inner membrane</keyword>
<sequence>MVSIGEEAGSLDAMLNRVADYYEEEVDNKVDALTSLMEPIIIVVLGVLVGGVVVSMYLPIFDLGSAL</sequence>
<evidence type="ECO:0000256" key="2">
    <source>
        <dbReference type="ARBA" id="ARBA00005745"/>
    </source>
</evidence>
<proteinExistence type="inferred from homology"/>
<dbReference type="Pfam" id="PF00482">
    <property type="entry name" value="T2SSF"/>
    <property type="match status" value="1"/>
</dbReference>
<dbReference type="InterPro" id="IPR018076">
    <property type="entry name" value="T2SS_GspF_dom"/>
</dbReference>
<evidence type="ECO:0000256" key="6">
    <source>
        <dbReference type="ARBA" id="ARBA00022989"/>
    </source>
</evidence>
<evidence type="ECO:0000256" key="3">
    <source>
        <dbReference type="ARBA" id="ARBA00022475"/>
    </source>
</evidence>
<dbReference type="Proteomes" id="UP000289555">
    <property type="component" value="Chromosome"/>
</dbReference>
<dbReference type="Gene3D" id="1.20.81.30">
    <property type="entry name" value="Type II secretion system (T2SS), domain F"/>
    <property type="match status" value="1"/>
</dbReference>
<name>A0ABN5X0J2_9GAMM</name>
<dbReference type="PANTHER" id="PTHR30012">
    <property type="entry name" value="GENERAL SECRETION PATHWAY PROTEIN"/>
    <property type="match status" value="1"/>
</dbReference>
<keyword evidence="3" id="KW-1003">Cell membrane</keyword>
<dbReference type="InterPro" id="IPR042094">
    <property type="entry name" value="T2SS_GspF_sf"/>
</dbReference>
<evidence type="ECO:0000256" key="4">
    <source>
        <dbReference type="ARBA" id="ARBA00022519"/>
    </source>
</evidence>
<evidence type="ECO:0000256" key="7">
    <source>
        <dbReference type="ARBA" id="ARBA00023136"/>
    </source>
</evidence>
<feature type="domain" description="Type II secretion system protein GspF" evidence="9">
    <location>
        <begin position="1"/>
        <end position="59"/>
    </location>
</feature>
<keyword evidence="6 8" id="KW-1133">Transmembrane helix</keyword>
<accession>A0ABN5X0J2</accession>
<comment type="subcellular location">
    <subcellularLocation>
        <location evidence="1">Cell inner membrane</location>
        <topology evidence="1">Multi-pass membrane protein</topology>
    </subcellularLocation>
</comment>
<evidence type="ECO:0000313" key="10">
    <source>
        <dbReference type="EMBL" id="BBI50675.1"/>
    </source>
</evidence>
<dbReference type="PANTHER" id="PTHR30012:SF7">
    <property type="entry name" value="PROTEIN TRANSPORT PROTEIN HOFC HOMOLOG"/>
    <property type="match status" value="1"/>
</dbReference>
<protein>
    <recommendedName>
        <fullName evidence="9">Type II secretion system protein GspF domain-containing protein</fullName>
    </recommendedName>
</protein>
<dbReference type="InterPro" id="IPR003004">
    <property type="entry name" value="GspF/PilC"/>
</dbReference>
<keyword evidence="5 8" id="KW-0812">Transmembrane</keyword>
<evidence type="ECO:0000256" key="1">
    <source>
        <dbReference type="ARBA" id="ARBA00004429"/>
    </source>
</evidence>
<gene>
    <name evidence="10" type="ORF">HORIV_30960</name>
</gene>
<comment type="similarity">
    <text evidence="2">Belongs to the GSP F family.</text>
</comment>
<reference evidence="11" key="1">
    <citation type="journal article" date="2019" name="Microbiol. Resour. Announc.">
        <title>Complete Genome Sequence of Halomonas olivaria, a Moderately Halophilic Bacterium Isolated from Olive Processing Effluents, Obtained by Nanopore Sequencing.</title>
        <authorList>
            <person name="Nagata S."/>
            <person name="Ii K.M."/>
            <person name="Tsukimi T."/>
            <person name="Miura M.C."/>
            <person name="Galipon J."/>
            <person name="Arakawa K."/>
        </authorList>
    </citation>
    <scope>NUCLEOTIDE SEQUENCE [LARGE SCALE GENOMIC DNA]</scope>
    <source>
        <strain evidence="11">TYRC17</strain>
    </source>
</reference>
<evidence type="ECO:0000259" key="9">
    <source>
        <dbReference type="Pfam" id="PF00482"/>
    </source>
</evidence>
<evidence type="ECO:0000256" key="5">
    <source>
        <dbReference type="ARBA" id="ARBA00022692"/>
    </source>
</evidence>
<organism evidence="10 11">
    <name type="scientific">Vreelandella olivaria</name>
    <dbReference type="NCBI Taxonomy" id="390919"/>
    <lineage>
        <taxon>Bacteria</taxon>
        <taxon>Pseudomonadati</taxon>
        <taxon>Pseudomonadota</taxon>
        <taxon>Gammaproteobacteria</taxon>
        <taxon>Oceanospirillales</taxon>
        <taxon>Halomonadaceae</taxon>
        <taxon>Vreelandella</taxon>
    </lineage>
</organism>
<dbReference type="EMBL" id="AP019416">
    <property type="protein sequence ID" value="BBI50675.1"/>
    <property type="molecule type" value="Genomic_DNA"/>
</dbReference>
<keyword evidence="11" id="KW-1185">Reference proteome</keyword>
<evidence type="ECO:0000313" key="11">
    <source>
        <dbReference type="Proteomes" id="UP000289555"/>
    </source>
</evidence>
<feature type="transmembrane region" description="Helical" evidence="8">
    <location>
        <begin position="40"/>
        <end position="61"/>
    </location>
</feature>